<reference evidence="2 4" key="1">
    <citation type="submission" date="2020-05" db="EMBL/GenBank/DDBJ databases">
        <title>Whole genome shotgun sequence of Streptomyces fulvorobeus NBRC 15897.</title>
        <authorList>
            <person name="Komaki H."/>
            <person name="Tamura T."/>
        </authorList>
    </citation>
    <scope>NUCLEOTIDE SEQUENCE [LARGE SCALE GENOMIC DNA]</scope>
    <source>
        <strain evidence="2 4">NBRC 15897</strain>
    </source>
</reference>
<dbReference type="InterPro" id="IPR022062">
    <property type="entry name" value="DUF3618"/>
</dbReference>
<dbReference type="EMBL" id="BLWC01000001">
    <property type="protein sequence ID" value="GFN00858.1"/>
    <property type="molecule type" value="Genomic_DNA"/>
</dbReference>
<feature type="compositionally biased region" description="Basic and acidic residues" evidence="1">
    <location>
        <begin position="175"/>
        <end position="185"/>
    </location>
</feature>
<sequence>MGAQPDELKTEAEYTRAHLAHNVDRLADKVTPSKVARRKADAAQHRLTGLKERVMGAANDTRDSTSGHLHGIAESTSETAGQAGATVRQTAEQVGASVRATPGQVAQRTQGSPLAAGVIAFGAGMLAAALFPATKAEERLGSRIGEHSDELLQPLKQSAQDIKEEMRQPAAEAAESLKEAARDAVDATAQQARESGQDAAAGLRQTGQEAAQEARDRTGRNTG</sequence>
<evidence type="ECO:0000313" key="2">
    <source>
        <dbReference type="EMBL" id="GFN00858.1"/>
    </source>
</evidence>
<feature type="compositionally biased region" description="Basic and acidic residues" evidence="1">
    <location>
        <begin position="212"/>
        <end position="223"/>
    </location>
</feature>
<dbReference type="EMBL" id="JACCCF010000001">
    <property type="protein sequence ID" value="NYE44334.1"/>
    <property type="molecule type" value="Genomic_DNA"/>
</dbReference>
<organism evidence="2 4">
    <name type="scientific">Streptomyces fulvorobeus</name>
    <dbReference type="NCBI Taxonomy" id="284028"/>
    <lineage>
        <taxon>Bacteria</taxon>
        <taxon>Bacillati</taxon>
        <taxon>Actinomycetota</taxon>
        <taxon>Actinomycetes</taxon>
        <taxon>Kitasatosporales</taxon>
        <taxon>Streptomycetaceae</taxon>
        <taxon>Streptomyces</taxon>
    </lineage>
</organism>
<dbReference type="RefSeq" id="WP_173317047.1">
    <property type="nucleotide sequence ID" value="NZ_BAAAUE010000022.1"/>
</dbReference>
<evidence type="ECO:0000313" key="3">
    <source>
        <dbReference type="EMBL" id="NYE44334.1"/>
    </source>
</evidence>
<keyword evidence="4" id="KW-1185">Reference proteome</keyword>
<proteinExistence type="predicted"/>
<protein>
    <submittedName>
        <fullName evidence="3">ElaB/YqjD/DUF883 family membrane-anchored ribosome-binding protein</fullName>
    </submittedName>
</protein>
<reference evidence="3 5" key="2">
    <citation type="submission" date="2020-07" db="EMBL/GenBank/DDBJ databases">
        <title>Sequencing the genomes of 1000 actinobacteria strains.</title>
        <authorList>
            <person name="Klenk H.-P."/>
        </authorList>
    </citation>
    <scope>NUCLEOTIDE SEQUENCE [LARGE SCALE GENOMIC DNA]</scope>
    <source>
        <strain evidence="3 5">DSM 41455</strain>
    </source>
</reference>
<evidence type="ECO:0000256" key="1">
    <source>
        <dbReference type="SAM" id="MobiDB-lite"/>
    </source>
</evidence>
<accession>A0A7J0CF32</accession>
<dbReference type="Proteomes" id="UP000530403">
    <property type="component" value="Unassembled WGS sequence"/>
</dbReference>
<dbReference type="Pfam" id="PF12277">
    <property type="entry name" value="DUF3618"/>
    <property type="match status" value="1"/>
</dbReference>
<dbReference type="AlphaFoldDB" id="A0A7J0CF32"/>
<dbReference type="Gene3D" id="1.10.287.700">
    <property type="entry name" value="Helix hairpin bin"/>
    <property type="match status" value="1"/>
</dbReference>
<dbReference type="Proteomes" id="UP000498980">
    <property type="component" value="Unassembled WGS sequence"/>
</dbReference>
<feature type="region of interest" description="Disordered" evidence="1">
    <location>
        <begin position="144"/>
        <end position="223"/>
    </location>
</feature>
<comment type="caution">
    <text evidence="2">The sequence shown here is derived from an EMBL/GenBank/DDBJ whole genome shotgun (WGS) entry which is preliminary data.</text>
</comment>
<evidence type="ECO:0000313" key="4">
    <source>
        <dbReference type="Proteomes" id="UP000498980"/>
    </source>
</evidence>
<evidence type="ECO:0000313" key="5">
    <source>
        <dbReference type="Proteomes" id="UP000530403"/>
    </source>
</evidence>
<name>A0A7J0CF32_9ACTN</name>
<gene>
    <name evidence="3" type="ORF">HEB29_005345</name>
    <name evidence="2" type="ORF">Sfulv_56680</name>
</gene>